<accession>A0A6A1W5C1</accession>
<proteinExistence type="predicted"/>
<keyword evidence="1" id="KW-1133">Transmembrane helix</keyword>
<dbReference type="Proteomes" id="UP000516437">
    <property type="component" value="Chromosome 3"/>
</dbReference>
<organism evidence="2 3">
    <name type="scientific">Morella rubra</name>
    <name type="common">Chinese bayberry</name>
    <dbReference type="NCBI Taxonomy" id="262757"/>
    <lineage>
        <taxon>Eukaryota</taxon>
        <taxon>Viridiplantae</taxon>
        <taxon>Streptophyta</taxon>
        <taxon>Embryophyta</taxon>
        <taxon>Tracheophyta</taxon>
        <taxon>Spermatophyta</taxon>
        <taxon>Magnoliopsida</taxon>
        <taxon>eudicotyledons</taxon>
        <taxon>Gunneridae</taxon>
        <taxon>Pentapetalae</taxon>
        <taxon>rosids</taxon>
        <taxon>fabids</taxon>
        <taxon>Fagales</taxon>
        <taxon>Myricaceae</taxon>
        <taxon>Morella</taxon>
    </lineage>
</organism>
<evidence type="ECO:0000313" key="2">
    <source>
        <dbReference type="EMBL" id="KAB1220459.1"/>
    </source>
</evidence>
<reference evidence="2 3" key="1">
    <citation type="journal article" date="2019" name="Plant Biotechnol. J.">
        <title>The red bayberry genome and genetic basis of sex determination.</title>
        <authorList>
            <person name="Jia H.M."/>
            <person name="Jia H.J."/>
            <person name="Cai Q.L."/>
            <person name="Wang Y."/>
            <person name="Zhao H.B."/>
            <person name="Yang W.F."/>
            <person name="Wang G.Y."/>
            <person name="Li Y.H."/>
            <person name="Zhan D.L."/>
            <person name="Shen Y.T."/>
            <person name="Niu Q.F."/>
            <person name="Chang L."/>
            <person name="Qiu J."/>
            <person name="Zhao L."/>
            <person name="Xie H.B."/>
            <person name="Fu W.Y."/>
            <person name="Jin J."/>
            <person name="Li X.W."/>
            <person name="Jiao Y."/>
            <person name="Zhou C.C."/>
            <person name="Tu T."/>
            <person name="Chai C.Y."/>
            <person name="Gao J.L."/>
            <person name="Fan L.J."/>
            <person name="van de Weg E."/>
            <person name="Wang J.Y."/>
            <person name="Gao Z.S."/>
        </authorList>
    </citation>
    <scope>NUCLEOTIDE SEQUENCE [LARGE SCALE GENOMIC DNA]</scope>
    <source>
        <tissue evidence="2">Leaves</tissue>
    </source>
</reference>
<name>A0A6A1W5C1_9ROSI</name>
<keyword evidence="1" id="KW-0472">Membrane</keyword>
<feature type="transmembrane region" description="Helical" evidence="1">
    <location>
        <begin position="112"/>
        <end position="130"/>
    </location>
</feature>
<keyword evidence="3" id="KW-1185">Reference proteome</keyword>
<protein>
    <submittedName>
        <fullName evidence="2">Uncharacterized protein</fullName>
    </submittedName>
</protein>
<evidence type="ECO:0000256" key="1">
    <source>
        <dbReference type="SAM" id="Phobius"/>
    </source>
</evidence>
<gene>
    <name evidence="2" type="ORF">CJ030_MR3G009919</name>
</gene>
<sequence length="133" mass="15227">MTYGPGEFFSLRTFLREFLFVTILGVTCLLLFLICFVYSLTNQVCSLNCEFIFLSLDNLHSQIWLDQCGFFEWLDPRTCSRGMEVGPHLMKKNKALQSELDMQKQTVKVLKVMLGASWVALVVMGVLLFSTPK</sequence>
<feature type="transmembrane region" description="Helical" evidence="1">
    <location>
        <begin position="18"/>
        <end position="38"/>
    </location>
</feature>
<evidence type="ECO:0000313" key="3">
    <source>
        <dbReference type="Proteomes" id="UP000516437"/>
    </source>
</evidence>
<dbReference type="EMBL" id="RXIC02000021">
    <property type="protein sequence ID" value="KAB1220459.1"/>
    <property type="molecule type" value="Genomic_DNA"/>
</dbReference>
<keyword evidence="1" id="KW-0812">Transmembrane</keyword>
<dbReference type="AlphaFoldDB" id="A0A6A1W5C1"/>
<comment type="caution">
    <text evidence="2">The sequence shown here is derived from an EMBL/GenBank/DDBJ whole genome shotgun (WGS) entry which is preliminary data.</text>
</comment>
<dbReference type="OrthoDB" id="2822301at2759"/>